<reference evidence="2" key="1">
    <citation type="journal article" date="2023" name="ISME J.">
        <title>Emergence of putative energy parasites within Clostridia revealed by genome analysis of a novel endosymbiotic clade.</title>
        <authorList>
            <person name="Takahashi K."/>
            <person name="Kuwahara H."/>
            <person name="Horikawa Y."/>
            <person name="Izawa K."/>
            <person name="Kato D."/>
            <person name="Inagaki T."/>
            <person name="Yuki M."/>
            <person name="Ohkuma M."/>
            <person name="Hongoh Y."/>
        </authorList>
    </citation>
    <scope>NUCLEOTIDE SEQUENCE</scope>
    <source>
        <strain evidence="2">RsTa-C01</strain>
    </source>
</reference>
<evidence type="ECO:0000259" key="1">
    <source>
        <dbReference type="SMART" id="SM00460"/>
    </source>
</evidence>
<protein>
    <recommendedName>
        <fullName evidence="1">Transglutaminase-like domain-containing protein</fullName>
    </recommendedName>
</protein>
<dbReference type="PANTHER" id="PTHR46333">
    <property type="entry name" value="CYTOKINESIS PROTEIN 3"/>
    <property type="match status" value="1"/>
</dbReference>
<evidence type="ECO:0000313" key="2">
    <source>
        <dbReference type="EMBL" id="BED92750.1"/>
    </source>
</evidence>
<dbReference type="AlphaFoldDB" id="A0AA48IC31"/>
<sequence length="370" mass="43804">MFVSIFNIYSFNGKISPDQSIMEIKNQKCLYENISINSRKILTTRKNDKELYEIEPIVIYKKFSSKEIQKAFYEFFSNHPEIFWISNYFEYFYNPSENCTCLKIYSNVSLAELEIAEKRLQEKLNSILIKINFNSSDYEKELFVHDWIVENCTYYKEGNYKIFTSYGCLVDCKAVCEGYAKATQLILTELGVRCRTVSGVAHKEPHMWNIVEIEGEYYHLDVTWDCGKNDLTKYFYFNLSDELIKDDHMLYPFINKIEDLESLNYYNTYNLGEKPICNSYTYTYISKNSFPVNLFNKLNLLLNYISCREIFYIKLNKNQNISNIENILFTNKSPLFLCLKQLGKDNITFKYIINETQNVVAIKLKNNNFA</sequence>
<dbReference type="Proteomes" id="UP001335720">
    <property type="component" value="Chromosome"/>
</dbReference>
<dbReference type="PANTHER" id="PTHR46333:SF2">
    <property type="entry name" value="CYTOKINESIS PROTEIN 3"/>
    <property type="match status" value="1"/>
</dbReference>
<name>A0AA48IC31_9FIRM</name>
<feature type="domain" description="Transglutaminase-like" evidence="1">
    <location>
        <begin position="168"/>
        <end position="224"/>
    </location>
</feature>
<dbReference type="SUPFAM" id="SSF54001">
    <property type="entry name" value="Cysteine proteinases"/>
    <property type="match status" value="1"/>
</dbReference>
<dbReference type="InterPro" id="IPR052557">
    <property type="entry name" value="CAP/Cytokinesis_protein"/>
</dbReference>
<dbReference type="GO" id="GO:0005737">
    <property type="term" value="C:cytoplasm"/>
    <property type="evidence" value="ECO:0007669"/>
    <property type="project" value="TreeGrafter"/>
</dbReference>
<proteinExistence type="predicted"/>
<dbReference type="InterPro" id="IPR038765">
    <property type="entry name" value="Papain-like_cys_pep_sf"/>
</dbReference>
<dbReference type="Gene3D" id="3.10.620.30">
    <property type="match status" value="1"/>
</dbReference>
<dbReference type="KEGG" id="ptrh:RsTaC01_0614"/>
<dbReference type="InterPro" id="IPR002931">
    <property type="entry name" value="Transglutaminase-like"/>
</dbReference>
<dbReference type="EMBL" id="AP027925">
    <property type="protein sequence ID" value="BED92750.1"/>
    <property type="molecule type" value="Genomic_DNA"/>
</dbReference>
<dbReference type="SMART" id="SM00460">
    <property type="entry name" value="TGc"/>
    <property type="match status" value="1"/>
</dbReference>
<accession>A0AA48IC31</accession>
<gene>
    <name evidence="2" type="ORF">RsTaC01_0614</name>
</gene>
<dbReference type="Pfam" id="PF01841">
    <property type="entry name" value="Transglut_core"/>
    <property type="match status" value="1"/>
</dbReference>
<organism evidence="2">
    <name type="scientific">Candidatus Paraimprobicoccus trichonymphae</name>
    <dbReference type="NCBI Taxonomy" id="3033793"/>
    <lineage>
        <taxon>Bacteria</taxon>
        <taxon>Bacillati</taxon>
        <taxon>Bacillota</taxon>
        <taxon>Clostridia</taxon>
        <taxon>Candidatus Paraimprobicoccus</taxon>
    </lineage>
</organism>